<reference evidence="10 11" key="1">
    <citation type="submission" date="2018-08" db="EMBL/GenBank/DDBJ databases">
        <title>A genome reference for cultivated species of the human gut microbiota.</title>
        <authorList>
            <person name="Zou Y."/>
            <person name="Xue W."/>
            <person name="Luo G."/>
        </authorList>
    </citation>
    <scope>NUCLEOTIDE SEQUENCE [LARGE SCALE GENOMIC DNA]</scope>
    <source>
        <strain evidence="10 11">AM40-30BH</strain>
    </source>
</reference>
<dbReference type="Gene3D" id="3.40.50.620">
    <property type="entry name" value="HUPs"/>
    <property type="match status" value="1"/>
</dbReference>
<sequence>MIEKKIAQYIDNERLFPINARIIVALSGGADSVALLRILHTLGYDCEAAHCNFHLRGTESDRDEMFVRKLCKTMRTPLHTIDFATEQYAIEKKISIEMAARELRYQWFAEIKEKTKANVIAVAHHQDDSVETVLLNLIRGTGINGLLGIRPKNGDIVRPLLCISRKEITDYLQNAGQEYMTDSTNLQDEYTRNKIRLNLLPLMQEINPLVKEHIIDTSNYLNDVNRIYNKGIEEGKQRVIEKGNIRIVPLLKEPSPEALLFEILYPLGFNAAQTKNILAMLEGQTGKQFISKDGWRVVKNRELLLIDKKEKQENPPFCLIKEEKEYTKDFIIPREKHIACFDTDKLIGEINLRKWQTGDIFIPFGMKGKKKVSDYLTDRKFSIIQKENQWVLCCGDKIIWIVGERTDNRFRIDEKTKKVTVFKMSEKAIDNPLIINA</sequence>
<dbReference type="GO" id="GO:0005524">
    <property type="term" value="F:ATP binding"/>
    <property type="evidence" value="ECO:0007669"/>
    <property type="project" value="UniProtKB-UniRule"/>
</dbReference>
<comment type="similarity">
    <text evidence="8">Belongs to the tRNA(Ile)-lysidine synthase family.</text>
</comment>
<dbReference type="RefSeq" id="WP_122200733.1">
    <property type="nucleotide sequence ID" value="NZ_CABJFV010000001.1"/>
</dbReference>
<dbReference type="EC" id="6.3.4.19" evidence="8"/>
<evidence type="ECO:0000259" key="9">
    <source>
        <dbReference type="SMART" id="SM00977"/>
    </source>
</evidence>
<proteinExistence type="inferred from homology"/>
<evidence type="ECO:0000256" key="1">
    <source>
        <dbReference type="ARBA" id="ARBA00004496"/>
    </source>
</evidence>
<dbReference type="SUPFAM" id="SSF56037">
    <property type="entry name" value="PheT/TilS domain"/>
    <property type="match status" value="1"/>
</dbReference>
<comment type="domain">
    <text evidence="8">The N-terminal region contains the highly conserved SGGXDS motif, predicted to be a P-loop motif involved in ATP binding.</text>
</comment>
<keyword evidence="4 8" id="KW-0819">tRNA processing</keyword>
<name>A0A413VY87_9BACE</name>
<protein>
    <recommendedName>
        <fullName evidence="8">tRNA(Ile)-lysidine synthase</fullName>
        <ecNumber evidence="8">6.3.4.19</ecNumber>
    </recommendedName>
    <alternativeName>
        <fullName evidence="8">tRNA(Ile)-2-lysyl-cytidine synthase</fullName>
    </alternativeName>
    <alternativeName>
        <fullName evidence="8">tRNA(Ile)-lysidine synthetase</fullName>
    </alternativeName>
</protein>
<dbReference type="InterPro" id="IPR012796">
    <property type="entry name" value="Lysidine-tRNA-synth_C"/>
</dbReference>
<dbReference type="NCBIfam" id="TIGR02433">
    <property type="entry name" value="lysidine_TilS_C"/>
    <property type="match status" value="1"/>
</dbReference>
<evidence type="ECO:0000256" key="6">
    <source>
        <dbReference type="ARBA" id="ARBA00022840"/>
    </source>
</evidence>
<dbReference type="SMART" id="SM00977">
    <property type="entry name" value="TilS_C"/>
    <property type="match status" value="1"/>
</dbReference>
<evidence type="ECO:0000313" key="11">
    <source>
        <dbReference type="Proteomes" id="UP000284379"/>
    </source>
</evidence>
<keyword evidence="3 8" id="KW-0436">Ligase</keyword>
<comment type="catalytic activity">
    <reaction evidence="7 8">
        <text>cytidine(34) in tRNA(Ile2) + L-lysine + ATP = lysidine(34) in tRNA(Ile2) + AMP + diphosphate + H(+)</text>
        <dbReference type="Rhea" id="RHEA:43744"/>
        <dbReference type="Rhea" id="RHEA-COMP:10625"/>
        <dbReference type="Rhea" id="RHEA-COMP:10670"/>
        <dbReference type="ChEBI" id="CHEBI:15378"/>
        <dbReference type="ChEBI" id="CHEBI:30616"/>
        <dbReference type="ChEBI" id="CHEBI:32551"/>
        <dbReference type="ChEBI" id="CHEBI:33019"/>
        <dbReference type="ChEBI" id="CHEBI:82748"/>
        <dbReference type="ChEBI" id="CHEBI:83665"/>
        <dbReference type="ChEBI" id="CHEBI:456215"/>
        <dbReference type="EC" id="6.3.4.19"/>
    </reaction>
</comment>
<dbReference type="PANTHER" id="PTHR43033:SF1">
    <property type="entry name" value="TRNA(ILE)-LYSIDINE SYNTHASE-RELATED"/>
    <property type="match status" value="1"/>
</dbReference>
<evidence type="ECO:0000256" key="8">
    <source>
        <dbReference type="HAMAP-Rule" id="MF_01161"/>
    </source>
</evidence>
<dbReference type="PANTHER" id="PTHR43033">
    <property type="entry name" value="TRNA(ILE)-LYSIDINE SYNTHASE-RELATED"/>
    <property type="match status" value="1"/>
</dbReference>
<evidence type="ECO:0000256" key="5">
    <source>
        <dbReference type="ARBA" id="ARBA00022741"/>
    </source>
</evidence>
<evidence type="ECO:0000256" key="3">
    <source>
        <dbReference type="ARBA" id="ARBA00022598"/>
    </source>
</evidence>
<evidence type="ECO:0000256" key="2">
    <source>
        <dbReference type="ARBA" id="ARBA00022490"/>
    </source>
</evidence>
<dbReference type="InterPro" id="IPR012094">
    <property type="entry name" value="tRNA_Ile_lys_synt"/>
</dbReference>
<evidence type="ECO:0000313" key="10">
    <source>
        <dbReference type="EMBL" id="RHB38532.1"/>
    </source>
</evidence>
<dbReference type="SUPFAM" id="SSF52402">
    <property type="entry name" value="Adenine nucleotide alpha hydrolases-like"/>
    <property type="match status" value="1"/>
</dbReference>
<dbReference type="HAMAP" id="MF_01161">
    <property type="entry name" value="tRNA_Ile_lys_synt"/>
    <property type="match status" value="1"/>
</dbReference>
<dbReference type="GO" id="GO:0005737">
    <property type="term" value="C:cytoplasm"/>
    <property type="evidence" value="ECO:0007669"/>
    <property type="project" value="UniProtKB-SubCell"/>
</dbReference>
<dbReference type="GO" id="GO:0032267">
    <property type="term" value="F:tRNA(Ile)-lysidine synthase activity"/>
    <property type="evidence" value="ECO:0007669"/>
    <property type="project" value="UniProtKB-EC"/>
</dbReference>
<dbReference type="Proteomes" id="UP000284379">
    <property type="component" value="Unassembled WGS sequence"/>
</dbReference>
<feature type="domain" description="Lysidine-tRNA(Ile) synthetase C-terminal" evidence="9">
    <location>
        <begin position="350"/>
        <end position="422"/>
    </location>
</feature>
<dbReference type="InterPro" id="IPR014729">
    <property type="entry name" value="Rossmann-like_a/b/a_fold"/>
</dbReference>
<evidence type="ECO:0000256" key="7">
    <source>
        <dbReference type="ARBA" id="ARBA00048539"/>
    </source>
</evidence>
<keyword evidence="6 8" id="KW-0067">ATP-binding</keyword>
<dbReference type="CDD" id="cd01992">
    <property type="entry name" value="TilS_N"/>
    <property type="match status" value="1"/>
</dbReference>
<dbReference type="NCBIfam" id="TIGR02432">
    <property type="entry name" value="lysidine_TilS_N"/>
    <property type="match status" value="1"/>
</dbReference>
<accession>A0A413VY87</accession>
<evidence type="ECO:0000256" key="4">
    <source>
        <dbReference type="ARBA" id="ARBA00022694"/>
    </source>
</evidence>
<comment type="subcellular location">
    <subcellularLocation>
        <location evidence="1 8">Cytoplasm</location>
    </subcellularLocation>
</comment>
<gene>
    <name evidence="8 10" type="primary">tilS</name>
    <name evidence="10" type="ORF">DW888_01605</name>
</gene>
<dbReference type="InterPro" id="IPR012795">
    <property type="entry name" value="tRNA_Ile_lys_synt_N"/>
</dbReference>
<dbReference type="AlphaFoldDB" id="A0A413VY87"/>
<keyword evidence="2 8" id="KW-0963">Cytoplasm</keyword>
<dbReference type="InterPro" id="IPR011063">
    <property type="entry name" value="TilS/TtcA_N"/>
</dbReference>
<keyword evidence="5 8" id="KW-0547">Nucleotide-binding</keyword>
<dbReference type="GO" id="GO:0006400">
    <property type="term" value="P:tRNA modification"/>
    <property type="evidence" value="ECO:0007669"/>
    <property type="project" value="UniProtKB-UniRule"/>
</dbReference>
<dbReference type="EMBL" id="QSGO01000001">
    <property type="protein sequence ID" value="RHB38532.1"/>
    <property type="molecule type" value="Genomic_DNA"/>
</dbReference>
<dbReference type="Pfam" id="PF01171">
    <property type="entry name" value="ATP_bind_3"/>
    <property type="match status" value="1"/>
</dbReference>
<feature type="binding site" evidence="8">
    <location>
        <begin position="27"/>
        <end position="32"/>
    </location>
    <ligand>
        <name>ATP</name>
        <dbReference type="ChEBI" id="CHEBI:30616"/>
    </ligand>
</feature>
<comment type="caution">
    <text evidence="10">The sequence shown here is derived from an EMBL/GenBank/DDBJ whole genome shotgun (WGS) entry which is preliminary data.</text>
</comment>
<organism evidence="10 11">
    <name type="scientific">Bacteroides nordii</name>
    <dbReference type="NCBI Taxonomy" id="291645"/>
    <lineage>
        <taxon>Bacteria</taxon>
        <taxon>Pseudomonadati</taxon>
        <taxon>Bacteroidota</taxon>
        <taxon>Bacteroidia</taxon>
        <taxon>Bacteroidales</taxon>
        <taxon>Bacteroidaceae</taxon>
        <taxon>Bacteroides</taxon>
    </lineage>
</organism>
<comment type="function">
    <text evidence="8">Ligates lysine onto the cytidine present at position 34 of the AUA codon-specific tRNA(Ile) that contains the anticodon CAU, in an ATP-dependent manner. Cytidine is converted to lysidine, thus changing the amino acid specificity of the tRNA from methionine to isoleucine.</text>
</comment>
<dbReference type="Pfam" id="PF11734">
    <property type="entry name" value="TilS_C"/>
    <property type="match status" value="1"/>
</dbReference>